<accession>A0A7W3V1V1</accession>
<dbReference type="EMBL" id="JACIUV010000006">
    <property type="protein sequence ID" value="MBB1117954.1"/>
    <property type="molecule type" value="Genomic_DNA"/>
</dbReference>
<evidence type="ECO:0000313" key="3">
    <source>
        <dbReference type="Proteomes" id="UP000550609"/>
    </source>
</evidence>
<evidence type="ECO:0000313" key="2">
    <source>
        <dbReference type="EMBL" id="MBB1117954.1"/>
    </source>
</evidence>
<gene>
    <name evidence="2" type="ORF">H4O09_12915</name>
</gene>
<dbReference type="InterPro" id="IPR031800">
    <property type="entry name" value="PilZ_atypical"/>
</dbReference>
<evidence type="ECO:0000259" key="1">
    <source>
        <dbReference type="Pfam" id="PF16823"/>
    </source>
</evidence>
<sequence>MDPAAADQALFADTLYNDLVLPLRLDTQPPALSSGSEMRLRAIALVEDSRNEDSEERGEHAAALQRMEAKLDLVLALCAGVLAQQRSPLLALPVRWSARGLRVDWPASAGPLPAVCGITLQAADWLPDPIQLPVQVLATEASADGSRVWLVFTPMSDALQAALERHVFRLHRRQIASNRRQR</sequence>
<dbReference type="Proteomes" id="UP000550609">
    <property type="component" value="Unassembled WGS sequence"/>
</dbReference>
<dbReference type="AlphaFoldDB" id="A0A7W3V1V1"/>
<protein>
    <submittedName>
        <fullName evidence="2">PilZ domain-containing protein</fullName>
    </submittedName>
</protein>
<feature type="domain" description="Cyclic di-GMP receptor atypical PilZ" evidence="1">
    <location>
        <begin position="40"/>
        <end position="180"/>
    </location>
</feature>
<dbReference type="Pfam" id="PF16823">
    <property type="entry name" value="tPilZ"/>
    <property type="match status" value="1"/>
</dbReference>
<comment type="caution">
    <text evidence="2">The sequence shown here is derived from an EMBL/GenBank/DDBJ whole genome shotgun (WGS) entry which is preliminary data.</text>
</comment>
<proteinExistence type="predicted"/>
<dbReference type="RefSeq" id="WP_182622912.1">
    <property type="nucleotide sequence ID" value="NZ_JACIUV010000006.1"/>
</dbReference>
<name>A0A7W3V1V1_9GAMM</name>
<reference evidence="2 3" key="1">
    <citation type="submission" date="2020-08" db="EMBL/GenBank/DDBJ databases">
        <title>Stenotrophomonas sp. W1S232.</title>
        <authorList>
            <person name="Deng Y."/>
        </authorList>
    </citation>
    <scope>NUCLEOTIDE SEQUENCE [LARGE SCALE GENOMIC DNA]</scope>
    <source>
        <strain evidence="2 3">W1S232</strain>
    </source>
</reference>
<organism evidence="2 3">
    <name type="scientific">Stenotrophomonas koreensis</name>
    <dbReference type="NCBI Taxonomy" id="266128"/>
    <lineage>
        <taxon>Bacteria</taxon>
        <taxon>Pseudomonadati</taxon>
        <taxon>Pseudomonadota</taxon>
        <taxon>Gammaproteobacteria</taxon>
        <taxon>Lysobacterales</taxon>
        <taxon>Lysobacteraceae</taxon>
        <taxon>Stenotrophomonas</taxon>
    </lineage>
</organism>